<accession>A0AAE8SUH5</accession>
<evidence type="ECO:0000256" key="2">
    <source>
        <dbReference type="PIRSR" id="PIRSR000137-2"/>
    </source>
</evidence>
<dbReference type="Gene3D" id="3.30.560.10">
    <property type="entry name" value="Glucose Oxidase, domain 3"/>
    <property type="match status" value="1"/>
</dbReference>
<name>A0AAE8SUH5_9PEZI</name>
<comment type="similarity">
    <text evidence="1">Belongs to the GMC oxidoreductase family.</text>
</comment>
<evidence type="ECO:0000259" key="3">
    <source>
        <dbReference type="Pfam" id="PF00732"/>
    </source>
</evidence>
<evidence type="ECO:0000256" key="1">
    <source>
        <dbReference type="ARBA" id="ARBA00010790"/>
    </source>
</evidence>
<dbReference type="Pfam" id="PF00732">
    <property type="entry name" value="GMC_oxred_N"/>
    <property type="match status" value="1"/>
</dbReference>
<proteinExistence type="inferred from homology"/>
<keyword evidence="2" id="KW-0285">Flavoprotein</keyword>
<dbReference type="InterPro" id="IPR007867">
    <property type="entry name" value="GMC_OxRtase_C"/>
</dbReference>
<dbReference type="InterPro" id="IPR000172">
    <property type="entry name" value="GMC_OxRdtase_N"/>
</dbReference>
<dbReference type="SUPFAM" id="SSF51905">
    <property type="entry name" value="FAD/NAD(P)-binding domain"/>
    <property type="match status" value="1"/>
</dbReference>
<feature type="binding site" evidence="2">
    <location>
        <begin position="174"/>
        <end position="177"/>
    </location>
    <ligand>
        <name>FAD</name>
        <dbReference type="ChEBI" id="CHEBI:57692"/>
    </ligand>
</feature>
<dbReference type="Pfam" id="PF05199">
    <property type="entry name" value="GMC_oxred_C"/>
    <property type="match status" value="1"/>
</dbReference>
<reference evidence="5" key="1">
    <citation type="submission" date="2018-03" db="EMBL/GenBank/DDBJ databases">
        <authorList>
            <person name="Guldener U."/>
        </authorList>
    </citation>
    <scope>NUCLEOTIDE SEQUENCE</scope>
</reference>
<feature type="binding site" evidence="2">
    <location>
        <position position="331"/>
    </location>
    <ligand>
        <name>FAD</name>
        <dbReference type="ChEBI" id="CHEBI:57692"/>
    </ligand>
</feature>
<dbReference type="PIRSF" id="PIRSF000137">
    <property type="entry name" value="Alcohol_oxidase"/>
    <property type="match status" value="1"/>
</dbReference>
<comment type="caution">
    <text evidence="5">The sequence shown here is derived from an EMBL/GenBank/DDBJ whole genome shotgun (WGS) entry which is preliminary data.</text>
</comment>
<dbReference type="InterPro" id="IPR012132">
    <property type="entry name" value="GMC_OxRdtase"/>
</dbReference>
<dbReference type="Proteomes" id="UP001187682">
    <property type="component" value="Unassembled WGS sequence"/>
</dbReference>
<feature type="domain" description="Glucose-methanol-choline oxidoreductase N-terminal" evidence="3">
    <location>
        <begin position="160"/>
        <end position="426"/>
    </location>
</feature>
<comment type="cofactor">
    <cofactor evidence="2">
        <name>FAD</name>
        <dbReference type="ChEBI" id="CHEBI:57692"/>
    </cofactor>
</comment>
<organism evidence="5 6">
    <name type="scientific">Cephalotrichum gorgonifer</name>
    <dbReference type="NCBI Taxonomy" id="2041049"/>
    <lineage>
        <taxon>Eukaryota</taxon>
        <taxon>Fungi</taxon>
        <taxon>Dikarya</taxon>
        <taxon>Ascomycota</taxon>
        <taxon>Pezizomycotina</taxon>
        <taxon>Sordariomycetes</taxon>
        <taxon>Hypocreomycetidae</taxon>
        <taxon>Microascales</taxon>
        <taxon>Microascaceae</taxon>
        <taxon>Cephalotrichum</taxon>
    </lineage>
</organism>
<dbReference type="Gene3D" id="3.50.50.60">
    <property type="entry name" value="FAD/NAD(P)-binding domain"/>
    <property type="match status" value="1"/>
</dbReference>
<sequence length="681" mass="73581">MSWFLGTVGELFPSVAVTWKQGLVILWPFPRGFYVMFFSRLISVAALSSVVKAVELSGYEYVVVGSGAGGGPLAARLALAGHSTLLLEAGDDQGANINYTVPTFSAKASEDDALAWNFYVRHYADDARQRLDFKTTYETPDGTEYTGLNPPEGSTIKGTLYPRTGTLGGCTAHNALVTIYPHESDFEYIATMTGDPTWSPDNMRKYFERMENNKYLLPLISGHGYDGWLSTETAPLDFVLADPQLLSMVVGGAFSLGNVTNTIINLGTLLAGDANSASKHRDTEPGYYQIPIATDGSARNGPRELLTAVRDAKNADGSKKYPLDIRMNCHVTKVTFDESVSPPRATGVEFLDGKYLYSASPRSKNAGKGTPGSASASREVIVAGGVYNSPQILKLSGVGPVEELNEFGIKVVADLPGVGTNLQDHYETVVQGSIPSNFSALDGCTFDQPGTDDPCLERWKNPVLGNRGIYASSGLGAAMTYKSSVTADDSFDTLIFGGPVNFRGYYPNYSFEVTERHDWFSWAVLKAHPRNTAGSVTLRSADPLDVPVIVFNYFDTGSGDYEKDLQAITEAIRVARGAFDRQVVDVSEVLPGDDVQTDEEIHEYIKNTAWGHHASCTCPIGSDNDPMAVLDSQFRVRGVSGLRVVDASSYPRIPGTFTAVSTYMLGEKAADVILDAAKAQE</sequence>
<evidence type="ECO:0000313" key="5">
    <source>
        <dbReference type="EMBL" id="SPO01708.1"/>
    </source>
</evidence>
<dbReference type="GO" id="GO:0050660">
    <property type="term" value="F:flavin adenine dinucleotide binding"/>
    <property type="evidence" value="ECO:0007669"/>
    <property type="project" value="InterPro"/>
</dbReference>
<dbReference type="EMBL" id="ONZQ02000005">
    <property type="protein sequence ID" value="SPO01708.1"/>
    <property type="molecule type" value="Genomic_DNA"/>
</dbReference>
<gene>
    <name evidence="5" type="ORF">DNG_04381</name>
</gene>
<dbReference type="SUPFAM" id="SSF54373">
    <property type="entry name" value="FAD-linked reductases, C-terminal domain"/>
    <property type="match status" value="1"/>
</dbReference>
<feature type="domain" description="Glucose-methanol-choline oxidoreductase C-terminal" evidence="4">
    <location>
        <begin position="532"/>
        <end position="666"/>
    </location>
</feature>
<evidence type="ECO:0000313" key="6">
    <source>
        <dbReference type="Proteomes" id="UP001187682"/>
    </source>
</evidence>
<keyword evidence="2" id="KW-0274">FAD</keyword>
<dbReference type="AlphaFoldDB" id="A0AAE8SUH5"/>
<dbReference type="InterPro" id="IPR036188">
    <property type="entry name" value="FAD/NAD-bd_sf"/>
</dbReference>
<protein>
    <submittedName>
        <fullName evidence="5">Probable choline dehydrogenase and related flavoproteins</fullName>
    </submittedName>
</protein>
<dbReference type="PANTHER" id="PTHR11552">
    <property type="entry name" value="GLUCOSE-METHANOL-CHOLINE GMC OXIDOREDUCTASE"/>
    <property type="match status" value="1"/>
</dbReference>
<dbReference type="PANTHER" id="PTHR11552:SF100">
    <property type="entry name" value="DEHYDROGENASE, PUTATIVE (AFU_ORTHOLOGUE AFUA_5G00630)-RELATED"/>
    <property type="match status" value="1"/>
</dbReference>
<keyword evidence="6" id="KW-1185">Reference proteome</keyword>
<dbReference type="GO" id="GO:0016614">
    <property type="term" value="F:oxidoreductase activity, acting on CH-OH group of donors"/>
    <property type="evidence" value="ECO:0007669"/>
    <property type="project" value="InterPro"/>
</dbReference>
<evidence type="ECO:0000259" key="4">
    <source>
        <dbReference type="Pfam" id="PF05199"/>
    </source>
</evidence>